<keyword evidence="7" id="KW-1185">Reference proteome</keyword>
<organism evidence="6 7">
    <name type="scientific">Eumeta variegata</name>
    <name type="common">Bagworm moth</name>
    <name type="synonym">Eumeta japonica</name>
    <dbReference type="NCBI Taxonomy" id="151549"/>
    <lineage>
        <taxon>Eukaryota</taxon>
        <taxon>Metazoa</taxon>
        <taxon>Ecdysozoa</taxon>
        <taxon>Arthropoda</taxon>
        <taxon>Hexapoda</taxon>
        <taxon>Insecta</taxon>
        <taxon>Pterygota</taxon>
        <taxon>Neoptera</taxon>
        <taxon>Endopterygota</taxon>
        <taxon>Lepidoptera</taxon>
        <taxon>Glossata</taxon>
        <taxon>Ditrysia</taxon>
        <taxon>Tineoidea</taxon>
        <taxon>Psychidae</taxon>
        <taxon>Oiketicinae</taxon>
        <taxon>Eumeta</taxon>
    </lineage>
</organism>
<dbReference type="Proteomes" id="UP000299102">
    <property type="component" value="Unassembled WGS sequence"/>
</dbReference>
<keyword evidence="2" id="KW-0378">Hydrolase</keyword>
<evidence type="ECO:0000313" key="6">
    <source>
        <dbReference type="EMBL" id="GBP90213.1"/>
    </source>
</evidence>
<comment type="caution">
    <text evidence="6">The sequence shown here is derived from an EMBL/GenBank/DDBJ whole genome shotgun (WGS) entry which is preliminary data.</text>
</comment>
<dbReference type="OrthoDB" id="10051896at2759"/>
<dbReference type="GO" id="GO:0004252">
    <property type="term" value="F:serine-type endopeptidase activity"/>
    <property type="evidence" value="ECO:0007669"/>
    <property type="project" value="InterPro"/>
</dbReference>
<keyword evidence="3" id="KW-0720">Serine protease</keyword>
<gene>
    <name evidence="6" type="ORF">EVAR_49737_1</name>
</gene>
<dbReference type="InterPro" id="IPR009003">
    <property type="entry name" value="Peptidase_S1_PA"/>
</dbReference>
<evidence type="ECO:0000256" key="3">
    <source>
        <dbReference type="ARBA" id="ARBA00022825"/>
    </source>
</evidence>
<sequence length="220" mass="25250">MVQHRRPRGVLSLRSTVTTCVTYSRNTCQFYSFCFCCPSASAPQTSAKVATYSVRKVTHPNYTRDRDYDLSILELKSKLKFSEKWPSRSYQLQKKIIRQTRCSTSPDGVTRVLFFAYEICIRCPSPASRFSTTVSRLNGSCDRRCRVDQKTCKTEYTGMFEINDHMLCAGGEAHDACQWRPLSLKGVVVGVVSEEVRTRLPTVYMKVSRFIGWIENTIKY</sequence>
<dbReference type="SUPFAM" id="SSF50494">
    <property type="entry name" value="Trypsin-like serine proteases"/>
    <property type="match status" value="1"/>
</dbReference>
<reference evidence="6 7" key="1">
    <citation type="journal article" date="2019" name="Commun. Biol.">
        <title>The bagworm genome reveals a unique fibroin gene that provides high tensile strength.</title>
        <authorList>
            <person name="Kono N."/>
            <person name="Nakamura H."/>
            <person name="Ohtoshi R."/>
            <person name="Tomita M."/>
            <person name="Numata K."/>
            <person name="Arakawa K."/>
        </authorList>
    </citation>
    <scope>NUCLEOTIDE SEQUENCE [LARGE SCALE GENOMIC DNA]</scope>
</reference>
<dbReference type="EMBL" id="BGZK01002066">
    <property type="protein sequence ID" value="GBP90213.1"/>
    <property type="molecule type" value="Genomic_DNA"/>
</dbReference>
<dbReference type="PANTHER" id="PTHR24276">
    <property type="entry name" value="POLYSERASE-RELATED"/>
    <property type="match status" value="1"/>
</dbReference>
<evidence type="ECO:0000256" key="1">
    <source>
        <dbReference type="ARBA" id="ARBA00022670"/>
    </source>
</evidence>
<dbReference type="InterPro" id="IPR050430">
    <property type="entry name" value="Peptidase_S1"/>
</dbReference>
<evidence type="ECO:0000259" key="5">
    <source>
        <dbReference type="SMART" id="SM00020"/>
    </source>
</evidence>
<keyword evidence="4" id="KW-1015">Disulfide bond</keyword>
<dbReference type="InterPro" id="IPR043504">
    <property type="entry name" value="Peptidase_S1_PA_chymotrypsin"/>
</dbReference>
<dbReference type="STRING" id="151549.A0A4C1ZTV8"/>
<dbReference type="Gene3D" id="2.40.10.10">
    <property type="entry name" value="Trypsin-like serine proteases"/>
    <property type="match status" value="1"/>
</dbReference>
<dbReference type="AlphaFoldDB" id="A0A4C1ZTV8"/>
<dbReference type="Pfam" id="PF00089">
    <property type="entry name" value="Trypsin"/>
    <property type="match status" value="1"/>
</dbReference>
<dbReference type="SMART" id="SM00020">
    <property type="entry name" value="Tryp_SPc"/>
    <property type="match status" value="1"/>
</dbReference>
<keyword evidence="1" id="KW-0645">Protease</keyword>
<proteinExistence type="predicted"/>
<protein>
    <submittedName>
        <fullName evidence="6">Trypsin, alkaline B</fullName>
    </submittedName>
</protein>
<dbReference type="GO" id="GO:0006508">
    <property type="term" value="P:proteolysis"/>
    <property type="evidence" value="ECO:0007669"/>
    <property type="project" value="UniProtKB-KW"/>
</dbReference>
<dbReference type="PANTHER" id="PTHR24276:SF98">
    <property type="entry name" value="FI18310P1-RELATED"/>
    <property type="match status" value="1"/>
</dbReference>
<evidence type="ECO:0000256" key="4">
    <source>
        <dbReference type="ARBA" id="ARBA00023157"/>
    </source>
</evidence>
<feature type="domain" description="Peptidase S1" evidence="5">
    <location>
        <begin position="21"/>
        <end position="214"/>
    </location>
</feature>
<name>A0A4C1ZTV8_EUMVA</name>
<dbReference type="InterPro" id="IPR001254">
    <property type="entry name" value="Trypsin_dom"/>
</dbReference>
<evidence type="ECO:0000313" key="7">
    <source>
        <dbReference type="Proteomes" id="UP000299102"/>
    </source>
</evidence>
<accession>A0A4C1ZTV8</accession>
<evidence type="ECO:0000256" key="2">
    <source>
        <dbReference type="ARBA" id="ARBA00022801"/>
    </source>
</evidence>